<evidence type="ECO:0000313" key="8">
    <source>
        <dbReference type="EMBL" id="CAJ2505109.1"/>
    </source>
</evidence>
<dbReference type="InterPro" id="IPR036396">
    <property type="entry name" value="Cyt_P450_sf"/>
</dbReference>
<keyword evidence="7" id="KW-0503">Monooxygenase</keyword>
<name>A0AAI8VIR2_9PEZI</name>
<dbReference type="GO" id="GO:0004497">
    <property type="term" value="F:monooxygenase activity"/>
    <property type="evidence" value="ECO:0007669"/>
    <property type="project" value="UniProtKB-KW"/>
</dbReference>
<gene>
    <name evidence="8" type="ORF">KHLLAP_LOCUS5577</name>
</gene>
<dbReference type="PRINTS" id="PR00463">
    <property type="entry name" value="EP450I"/>
</dbReference>
<accession>A0AAI8VIR2</accession>
<organism evidence="8 9">
    <name type="scientific">Anthostomella pinea</name>
    <dbReference type="NCBI Taxonomy" id="933095"/>
    <lineage>
        <taxon>Eukaryota</taxon>
        <taxon>Fungi</taxon>
        <taxon>Dikarya</taxon>
        <taxon>Ascomycota</taxon>
        <taxon>Pezizomycotina</taxon>
        <taxon>Sordariomycetes</taxon>
        <taxon>Xylariomycetidae</taxon>
        <taxon>Xylariales</taxon>
        <taxon>Xylariaceae</taxon>
        <taxon>Anthostomella</taxon>
    </lineage>
</organism>
<dbReference type="AlphaFoldDB" id="A0AAI8VIR2"/>
<dbReference type="Proteomes" id="UP001295740">
    <property type="component" value="Unassembled WGS sequence"/>
</dbReference>
<dbReference type="GO" id="GO:0020037">
    <property type="term" value="F:heme binding"/>
    <property type="evidence" value="ECO:0007669"/>
    <property type="project" value="InterPro"/>
</dbReference>
<reference evidence="8" key="1">
    <citation type="submission" date="2023-10" db="EMBL/GenBank/DDBJ databases">
        <authorList>
            <person name="Hackl T."/>
        </authorList>
    </citation>
    <scope>NUCLEOTIDE SEQUENCE</scope>
</reference>
<evidence type="ECO:0000256" key="4">
    <source>
        <dbReference type="ARBA" id="ARBA00022723"/>
    </source>
</evidence>
<evidence type="ECO:0000256" key="1">
    <source>
        <dbReference type="ARBA" id="ARBA00001971"/>
    </source>
</evidence>
<evidence type="ECO:0000256" key="3">
    <source>
        <dbReference type="ARBA" id="ARBA00022617"/>
    </source>
</evidence>
<comment type="caution">
    <text evidence="8">The sequence shown here is derived from an EMBL/GenBank/DDBJ whole genome shotgun (WGS) entry which is preliminary data.</text>
</comment>
<keyword evidence="3 6" id="KW-0349">Heme</keyword>
<evidence type="ECO:0000256" key="5">
    <source>
        <dbReference type="ARBA" id="ARBA00023004"/>
    </source>
</evidence>
<dbReference type="Gene3D" id="1.10.630.10">
    <property type="entry name" value="Cytochrome P450"/>
    <property type="match status" value="1"/>
</dbReference>
<dbReference type="PRINTS" id="PR00385">
    <property type="entry name" value="P450"/>
</dbReference>
<dbReference type="InterPro" id="IPR017972">
    <property type="entry name" value="Cyt_P450_CS"/>
</dbReference>
<protein>
    <submittedName>
        <fullName evidence="8">Uu.00g125030.m01.CDS01</fullName>
    </submittedName>
</protein>
<dbReference type="InterPro" id="IPR050121">
    <property type="entry name" value="Cytochrome_P450_monoxygenase"/>
</dbReference>
<evidence type="ECO:0000313" key="9">
    <source>
        <dbReference type="Proteomes" id="UP001295740"/>
    </source>
</evidence>
<dbReference type="GO" id="GO:0005506">
    <property type="term" value="F:iron ion binding"/>
    <property type="evidence" value="ECO:0007669"/>
    <property type="project" value="InterPro"/>
</dbReference>
<sequence length="430" mass="49174">MWLTLKETVAYMASHVIYNLYFHPLRNYPGPFWARASLLWRFYRSVDGRFHRHLEDCHKCYGTVVRVSPNELSFSSPDAWTDIYMPGTRGVAKILKNEFYDMFGAGMDEQSMGTERDPVLAHHKYALFAPALSAKGLSQQEKVLQRNIDSFIYKLGNMGTNHVCIDMTKWFIYLGFDIMGEMAFGESFGCLDREASHPWLDLMLGLMHSVTVMDNLRRYPMLVKLAQCIPSKWTIGFRDQMIQYGKNQTVARLQKQDKQDDFLEDVADKVRKGEVSQAEMEAHSWSMALAGGETSGSTMTSTLYFLLKSPEAYRKWTCEIRSAYSSYESINIASATKLKYLRAVLNEGMRMFPTVAQGTPRTSPGVMVDGRYVPKGTEICVSPWAVTHDQRWWSDTYTFRPERWIEPGCTDIKSASQPFSLGPRVCPGKL</sequence>
<dbReference type="InterPro" id="IPR001128">
    <property type="entry name" value="Cyt_P450"/>
</dbReference>
<proteinExistence type="inferred from homology"/>
<evidence type="ECO:0000256" key="7">
    <source>
        <dbReference type="RuleBase" id="RU000461"/>
    </source>
</evidence>
<keyword evidence="9" id="KW-1185">Reference proteome</keyword>
<dbReference type="GO" id="GO:0016705">
    <property type="term" value="F:oxidoreductase activity, acting on paired donors, with incorporation or reduction of molecular oxygen"/>
    <property type="evidence" value="ECO:0007669"/>
    <property type="project" value="InterPro"/>
</dbReference>
<dbReference type="InterPro" id="IPR002401">
    <property type="entry name" value="Cyt_P450_E_grp-I"/>
</dbReference>
<dbReference type="PANTHER" id="PTHR24305">
    <property type="entry name" value="CYTOCHROME P450"/>
    <property type="match status" value="1"/>
</dbReference>
<dbReference type="EMBL" id="CAUWAG010000007">
    <property type="protein sequence ID" value="CAJ2505109.1"/>
    <property type="molecule type" value="Genomic_DNA"/>
</dbReference>
<dbReference type="CDD" id="cd11058">
    <property type="entry name" value="CYP60B-like"/>
    <property type="match status" value="1"/>
</dbReference>
<evidence type="ECO:0000256" key="2">
    <source>
        <dbReference type="ARBA" id="ARBA00010617"/>
    </source>
</evidence>
<dbReference type="Pfam" id="PF00067">
    <property type="entry name" value="p450"/>
    <property type="match status" value="1"/>
</dbReference>
<keyword evidence="5 6" id="KW-0408">Iron</keyword>
<feature type="binding site" description="axial binding residue" evidence="6">
    <location>
        <position position="426"/>
    </location>
    <ligand>
        <name>heme</name>
        <dbReference type="ChEBI" id="CHEBI:30413"/>
    </ligand>
    <ligandPart>
        <name>Fe</name>
        <dbReference type="ChEBI" id="CHEBI:18248"/>
    </ligandPart>
</feature>
<dbReference type="PANTHER" id="PTHR24305:SF210">
    <property type="entry name" value="CYTOCHROME P450 MONOOXYGENASE ASQL-RELATED"/>
    <property type="match status" value="1"/>
</dbReference>
<dbReference type="SUPFAM" id="SSF48264">
    <property type="entry name" value="Cytochrome P450"/>
    <property type="match status" value="1"/>
</dbReference>
<keyword evidence="4 6" id="KW-0479">Metal-binding</keyword>
<comment type="cofactor">
    <cofactor evidence="1 6">
        <name>heme</name>
        <dbReference type="ChEBI" id="CHEBI:30413"/>
    </cofactor>
</comment>
<evidence type="ECO:0000256" key="6">
    <source>
        <dbReference type="PIRSR" id="PIRSR602401-1"/>
    </source>
</evidence>
<dbReference type="PROSITE" id="PS00086">
    <property type="entry name" value="CYTOCHROME_P450"/>
    <property type="match status" value="1"/>
</dbReference>
<comment type="similarity">
    <text evidence="2 7">Belongs to the cytochrome P450 family.</text>
</comment>
<keyword evidence="7" id="KW-0560">Oxidoreductase</keyword>